<comment type="function">
    <text evidence="2 19">Cell wall formation.</text>
</comment>
<feature type="active site" evidence="19">
    <location>
        <position position="335"/>
    </location>
</feature>
<dbReference type="PROSITE" id="PS51387">
    <property type="entry name" value="FAD_PCMH"/>
    <property type="match status" value="1"/>
</dbReference>
<dbReference type="InterPro" id="IPR006094">
    <property type="entry name" value="Oxid_FAD_bind_N"/>
</dbReference>
<name>A0A7U3ZHM7_RUNSL</name>
<dbReference type="GO" id="GO:0008360">
    <property type="term" value="P:regulation of cell shape"/>
    <property type="evidence" value="ECO:0007669"/>
    <property type="project" value="UniProtKB-KW"/>
</dbReference>
<gene>
    <name evidence="19" type="primary">murB</name>
    <name evidence="21" type="ordered locus">Runsl_0966</name>
</gene>
<dbReference type="UniPathway" id="UPA00219"/>
<dbReference type="NCBIfam" id="NF000755">
    <property type="entry name" value="PRK00046.1"/>
    <property type="match status" value="1"/>
</dbReference>
<dbReference type="GO" id="GO:0008762">
    <property type="term" value="F:UDP-N-acetylmuramate dehydrogenase activity"/>
    <property type="evidence" value="ECO:0007669"/>
    <property type="project" value="UniProtKB-UniRule"/>
</dbReference>
<evidence type="ECO:0000256" key="7">
    <source>
        <dbReference type="ARBA" id="ARBA00022490"/>
    </source>
</evidence>
<evidence type="ECO:0000256" key="2">
    <source>
        <dbReference type="ARBA" id="ARBA00003921"/>
    </source>
</evidence>
<dbReference type="InterPro" id="IPR036635">
    <property type="entry name" value="MurB_C_sf"/>
</dbReference>
<keyword evidence="22" id="KW-1185">Reference proteome</keyword>
<dbReference type="InterPro" id="IPR036318">
    <property type="entry name" value="FAD-bd_PCMH-like_sf"/>
</dbReference>
<dbReference type="Pfam" id="PF02873">
    <property type="entry name" value="MurB_C"/>
    <property type="match status" value="1"/>
</dbReference>
<sequence length="339" mass="37515">MLTIQSNVSLKKYNTFGIDASARYLVEVDSDEDIQTLLQLPDVQTLPKLILGGGSNLLLTQDFNGLVVKINIKGISTAKEDRDSVWVRVGAGENWHEFVLYCVERGLAGLENLSLIPGTVGAAPMQNIGAYGVEIKDTFDRLEAVEIATGQKRIFTNEECRFGYRDSIFKNEAKGEYIICNVQFKLQKTPTFHVAYGDIQKTLDQMGVKELSIKAISDAVIKIRRSKLPDPAEIGNAGSFFKNPEIPADRYNELKAVDPEIPGYILSDEVVKVPAGWLIEQCGWKGKRFGAIGVHARQALVLVNYGGGKGNDIRQLAEKIQTSVEEQFGIHLHTEVNFV</sequence>
<dbReference type="NCBIfam" id="TIGR00179">
    <property type="entry name" value="murB"/>
    <property type="match status" value="1"/>
</dbReference>
<dbReference type="NCBIfam" id="NF010478">
    <property type="entry name" value="PRK13903.1"/>
    <property type="match status" value="1"/>
</dbReference>
<organism evidence="21 22">
    <name type="scientific">Runella slithyformis (strain ATCC 29530 / DSM 19594 / LMG 11500 / NCIMB 11436 / LSU 4)</name>
    <dbReference type="NCBI Taxonomy" id="761193"/>
    <lineage>
        <taxon>Bacteria</taxon>
        <taxon>Pseudomonadati</taxon>
        <taxon>Bacteroidota</taxon>
        <taxon>Cytophagia</taxon>
        <taxon>Cytophagales</taxon>
        <taxon>Spirosomataceae</taxon>
        <taxon>Runella</taxon>
    </lineage>
</organism>
<evidence type="ECO:0000256" key="19">
    <source>
        <dbReference type="HAMAP-Rule" id="MF_00037"/>
    </source>
</evidence>
<evidence type="ECO:0000256" key="8">
    <source>
        <dbReference type="ARBA" id="ARBA00022618"/>
    </source>
</evidence>
<evidence type="ECO:0000256" key="9">
    <source>
        <dbReference type="ARBA" id="ARBA00022630"/>
    </source>
</evidence>
<dbReference type="EC" id="1.3.1.98" evidence="5 19"/>
<evidence type="ECO:0000256" key="18">
    <source>
        <dbReference type="ARBA" id="ARBA00048914"/>
    </source>
</evidence>
<evidence type="ECO:0000256" key="1">
    <source>
        <dbReference type="ARBA" id="ARBA00001974"/>
    </source>
</evidence>
<dbReference type="InterPro" id="IPR016169">
    <property type="entry name" value="FAD-bd_PCMH_sub2"/>
</dbReference>
<keyword evidence="10 19" id="KW-0274">FAD</keyword>
<dbReference type="GO" id="GO:0071949">
    <property type="term" value="F:FAD binding"/>
    <property type="evidence" value="ECO:0007669"/>
    <property type="project" value="InterPro"/>
</dbReference>
<evidence type="ECO:0000313" key="21">
    <source>
        <dbReference type="EMBL" id="AEI47397.1"/>
    </source>
</evidence>
<comment type="similarity">
    <text evidence="19">Belongs to the MurB family.</text>
</comment>
<reference evidence="22" key="1">
    <citation type="submission" date="2011-06" db="EMBL/GenBank/DDBJ databases">
        <title>The complete genome of chromosome of Runella slithyformis DSM 19594.</title>
        <authorList>
            <consortium name="US DOE Joint Genome Institute (JGI-PGF)"/>
            <person name="Lucas S."/>
            <person name="Han J."/>
            <person name="Lapidus A."/>
            <person name="Bruce D."/>
            <person name="Goodwin L."/>
            <person name="Pitluck S."/>
            <person name="Peters L."/>
            <person name="Kyrpides N."/>
            <person name="Mavromatis K."/>
            <person name="Ivanova N."/>
            <person name="Ovchinnikova G."/>
            <person name="Zhang X."/>
            <person name="Misra M."/>
            <person name="Detter J.C."/>
            <person name="Tapia R."/>
            <person name="Han C."/>
            <person name="Land M."/>
            <person name="Hauser L."/>
            <person name="Markowitz V."/>
            <person name="Cheng J.-F."/>
            <person name="Hugenholtz P."/>
            <person name="Woyke T."/>
            <person name="Wu D."/>
            <person name="Tindall B."/>
            <person name="Faehrich R."/>
            <person name="Brambilla E."/>
            <person name="Klenk H.-P."/>
            <person name="Eisen J.A."/>
        </authorList>
    </citation>
    <scope>NUCLEOTIDE SEQUENCE [LARGE SCALE GENOMIC DNA]</scope>
    <source>
        <strain evidence="22">ATCC 29530 / DSM 19594 / LMG 11500 / NCIMB 11436 / LSU 4</strain>
    </source>
</reference>
<feature type="active site" description="Proton donor" evidence="19">
    <location>
        <position position="239"/>
    </location>
</feature>
<keyword evidence="7 19" id="KW-0963">Cytoplasm</keyword>
<dbReference type="Pfam" id="PF01565">
    <property type="entry name" value="FAD_binding_4"/>
    <property type="match status" value="1"/>
</dbReference>
<keyword evidence="8 19" id="KW-0132">Cell division</keyword>
<dbReference type="InterPro" id="IPR016166">
    <property type="entry name" value="FAD-bd_PCMH"/>
</dbReference>
<dbReference type="InterPro" id="IPR011601">
    <property type="entry name" value="MurB_C"/>
</dbReference>
<dbReference type="Proteomes" id="UP000000493">
    <property type="component" value="Chromosome"/>
</dbReference>
<comment type="catalytic activity">
    <reaction evidence="18 19">
        <text>UDP-N-acetyl-alpha-D-muramate + NADP(+) = UDP-N-acetyl-3-O-(1-carboxyvinyl)-alpha-D-glucosamine + NADPH + H(+)</text>
        <dbReference type="Rhea" id="RHEA:12248"/>
        <dbReference type="ChEBI" id="CHEBI:15378"/>
        <dbReference type="ChEBI" id="CHEBI:57783"/>
        <dbReference type="ChEBI" id="CHEBI:58349"/>
        <dbReference type="ChEBI" id="CHEBI:68483"/>
        <dbReference type="ChEBI" id="CHEBI:70757"/>
        <dbReference type="EC" id="1.3.1.98"/>
    </reaction>
</comment>
<dbReference type="EMBL" id="CP002859">
    <property type="protein sequence ID" value="AEI47397.1"/>
    <property type="molecule type" value="Genomic_DNA"/>
</dbReference>
<evidence type="ECO:0000256" key="16">
    <source>
        <dbReference type="ARBA" id="ARBA00023316"/>
    </source>
</evidence>
<dbReference type="GO" id="GO:0009252">
    <property type="term" value="P:peptidoglycan biosynthetic process"/>
    <property type="evidence" value="ECO:0007669"/>
    <property type="project" value="UniProtKB-UniRule"/>
</dbReference>
<evidence type="ECO:0000259" key="20">
    <source>
        <dbReference type="PROSITE" id="PS51387"/>
    </source>
</evidence>
<dbReference type="GO" id="GO:0071555">
    <property type="term" value="P:cell wall organization"/>
    <property type="evidence" value="ECO:0007669"/>
    <property type="project" value="UniProtKB-KW"/>
</dbReference>
<keyword evidence="14 19" id="KW-0560">Oxidoreductase</keyword>
<comment type="subcellular location">
    <subcellularLocation>
        <location evidence="3 19">Cytoplasm</location>
    </subcellularLocation>
</comment>
<evidence type="ECO:0000256" key="11">
    <source>
        <dbReference type="ARBA" id="ARBA00022857"/>
    </source>
</evidence>
<evidence type="ECO:0000256" key="6">
    <source>
        <dbReference type="ARBA" id="ARBA00015188"/>
    </source>
</evidence>
<feature type="active site" evidence="19">
    <location>
        <position position="165"/>
    </location>
</feature>
<reference evidence="21 22" key="2">
    <citation type="journal article" date="2012" name="Stand. Genomic Sci.">
        <title>Complete genome sequence of the aquatic bacterium Runella slithyformis type strain (LSU 4(T)).</title>
        <authorList>
            <person name="Copeland A."/>
            <person name="Zhang X."/>
            <person name="Misra M."/>
            <person name="Lapidus A."/>
            <person name="Nolan M."/>
            <person name="Lucas S."/>
            <person name="Deshpande S."/>
            <person name="Cheng J.F."/>
            <person name="Tapia R."/>
            <person name="Goodwin L.A."/>
            <person name="Pitluck S."/>
            <person name="Liolios K."/>
            <person name="Pagani I."/>
            <person name="Ivanova N."/>
            <person name="Mikhailova N."/>
            <person name="Pati A."/>
            <person name="Chen A."/>
            <person name="Palaniappan K."/>
            <person name="Land M."/>
            <person name="Hauser L."/>
            <person name="Pan C."/>
            <person name="Jeffries C.D."/>
            <person name="Detter J.C."/>
            <person name="Brambilla E.M."/>
            <person name="Rohde M."/>
            <person name="Djao O.D."/>
            <person name="Goker M."/>
            <person name="Sikorski J."/>
            <person name="Tindall B.J."/>
            <person name="Woyke T."/>
            <person name="Bristow J."/>
            <person name="Eisen J.A."/>
            <person name="Markowitz V."/>
            <person name="Hugenholtz P."/>
            <person name="Kyrpides N.C."/>
            <person name="Klenk H.P."/>
            <person name="Mavromatis K."/>
        </authorList>
    </citation>
    <scope>NUCLEOTIDE SEQUENCE [LARGE SCALE GENOMIC DNA]</scope>
    <source>
        <strain evidence="22">ATCC 29530 / DSM 19594 / LMG 11500 / NCIMB 11436 / LSU 4</strain>
    </source>
</reference>
<protein>
    <recommendedName>
        <fullName evidence="6 19">UDP-N-acetylenolpyruvoylglucosamine reductase</fullName>
        <ecNumber evidence="5 19">1.3.1.98</ecNumber>
    </recommendedName>
    <alternativeName>
        <fullName evidence="17 19">UDP-N-acetylmuramate dehydrogenase</fullName>
    </alternativeName>
</protein>
<dbReference type="SUPFAM" id="SSF56194">
    <property type="entry name" value="Uridine diphospho-N-Acetylenolpyruvylglucosamine reductase, MurB, C-terminal domain"/>
    <property type="match status" value="1"/>
</dbReference>
<dbReference type="InterPro" id="IPR003170">
    <property type="entry name" value="MurB"/>
</dbReference>
<evidence type="ECO:0000256" key="12">
    <source>
        <dbReference type="ARBA" id="ARBA00022960"/>
    </source>
</evidence>
<comment type="cofactor">
    <cofactor evidence="1 19">
        <name>FAD</name>
        <dbReference type="ChEBI" id="CHEBI:57692"/>
    </cofactor>
</comment>
<evidence type="ECO:0000256" key="14">
    <source>
        <dbReference type="ARBA" id="ARBA00023002"/>
    </source>
</evidence>
<comment type="pathway">
    <text evidence="4 19">Cell wall biogenesis; peptidoglycan biosynthesis.</text>
</comment>
<dbReference type="Gene3D" id="3.30.43.10">
    <property type="entry name" value="Uridine Diphospho-n-acetylenolpyruvylglucosamine Reductase, domain 2"/>
    <property type="match status" value="1"/>
</dbReference>
<proteinExistence type="inferred from homology"/>
<evidence type="ECO:0000256" key="5">
    <source>
        <dbReference type="ARBA" id="ARBA00012518"/>
    </source>
</evidence>
<evidence type="ECO:0000256" key="17">
    <source>
        <dbReference type="ARBA" id="ARBA00031026"/>
    </source>
</evidence>
<dbReference type="GO" id="GO:0005829">
    <property type="term" value="C:cytosol"/>
    <property type="evidence" value="ECO:0007669"/>
    <property type="project" value="TreeGrafter"/>
</dbReference>
<dbReference type="AlphaFoldDB" id="A0A7U3ZHM7"/>
<keyword evidence="13 19" id="KW-0573">Peptidoglycan synthesis</keyword>
<evidence type="ECO:0000256" key="10">
    <source>
        <dbReference type="ARBA" id="ARBA00022827"/>
    </source>
</evidence>
<evidence type="ECO:0000256" key="15">
    <source>
        <dbReference type="ARBA" id="ARBA00023306"/>
    </source>
</evidence>
<feature type="domain" description="FAD-binding PCMH-type" evidence="20">
    <location>
        <begin position="18"/>
        <end position="189"/>
    </location>
</feature>
<dbReference type="Gene3D" id="3.90.78.10">
    <property type="entry name" value="UDP-N-acetylenolpyruvoylglucosamine reductase, C-terminal domain"/>
    <property type="match status" value="1"/>
</dbReference>
<dbReference type="KEGG" id="rsi:Runsl_0966"/>
<accession>A0A7U3ZHM7</accession>
<dbReference type="GO" id="GO:0051301">
    <property type="term" value="P:cell division"/>
    <property type="evidence" value="ECO:0007669"/>
    <property type="project" value="UniProtKB-KW"/>
</dbReference>
<evidence type="ECO:0000313" key="22">
    <source>
        <dbReference type="Proteomes" id="UP000000493"/>
    </source>
</evidence>
<evidence type="ECO:0000256" key="13">
    <source>
        <dbReference type="ARBA" id="ARBA00022984"/>
    </source>
</evidence>
<dbReference type="PANTHER" id="PTHR21071">
    <property type="entry name" value="UDP-N-ACETYLENOLPYRUVOYLGLUCOSAMINE REDUCTASE"/>
    <property type="match status" value="1"/>
</dbReference>
<dbReference type="RefSeq" id="WP_013926716.1">
    <property type="nucleotide sequence ID" value="NC_015703.1"/>
</dbReference>
<dbReference type="InterPro" id="IPR016167">
    <property type="entry name" value="FAD-bd_PCMH_sub1"/>
</dbReference>
<keyword evidence="9 19" id="KW-0285">Flavoprotein</keyword>
<keyword evidence="12 19" id="KW-0133">Cell shape</keyword>
<evidence type="ECO:0000256" key="4">
    <source>
        <dbReference type="ARBA" id="ARBA00004752"/>
    </source>
</evidence>
<keyword evidence="16 19" id="KW-0961">Cell wall biogenesis/degradation</keyword>
<dbReference type="PANTHER" id="PTHR21071:SF4">
    <property type="entry name" value="UDP-N-ACETYLENOLPYRUVOYLGLUCOSAMINE REDUCTASE"/>
    <property type="match status" value="1"/>
</dbReference>
<dbReference type="HAMAP" id="MF_00037">
    <property type="entry name" value="MurB"/>
    <property type="match status" value="1"/>
</dbReference>
<evidence type="ECO:0000256" key="3">
    <source>
        <dbReference type="ARBA" id="ARBA00004496"/>
    </source>
</evidence>
<dbReference type="SUPFAM" id="SSF56176">
    <property type="entry name" value="FAD-binding/transporter-associated domain-like"/>
    <property type="match status" value="1"/>
</dbReference>
<keyword evidence="11 19" id="KW-0521">NADP</keyword>
<dbReference type="Gene3D" id="3.30.465.10">
    <property type="match status" value="1"/>
</dbReference>
<keyword evidence="15 19" id="KW-0131">Cell cycle</keyword>